<dbReference type="OrthoDB" id="9773233at2"/>
<evidence type="ECO:0000313" key="1">
    <source>
        <dbReference type="EMBL" id="CDG19783.1"/>
    </source>
</evidence>
<keyword evidence="2" id="KW-1185">Reference proteome</keyword>
<proteinExistence type="predicted"/>
<gene>
    <name evidence="1" type="ORF">XPG1_0128</name>
</gene>
<dbReference type="Proteomes" id="UP000032735">
    <property type="component" value="Chromosome"/>
</dbReference>
<dbReference type="EMBL" id="FO704551">
    <property type="protein sequence ID" value="CDG19783.1"/>
    <property type="molecule type" value="Genomic_DNA"/>
</dbReference>
<sequence>MLKSTEPYEKIKEVNGDDMKWLIEDSKFIYSLSTDEQQKLKNYIIRDALDNLIGKVIQRRNPLLCGELNHQYLSGLNVQIALKLIKAEYEILYD</sequence>
<accession>A0A068QXZ0</accession>
<name>A0A068QXZ0_9GAMM</name>
<protein>
    <submittedName>
        <fullName evidence="1">Uncharacterized protein</fullName>
    </submittedName>
</protein>
<organism evidence="1 2">
    <name type="scientific">Xenorhabdus poinarii G6</name>
    <dbReference type="NCBI Taxonomy" id="1354304"/>
    <lineage>
        <taxon>Bacteria</taxon>
        <taxon>Pseudomonadati</taxon>
        <taxon>Pseudomonadota</taxon>
        <taxon>Gammaproteobacteria</taxon>
        <taxon>Enterobacterales</taxon>
        <taxon>Morganellaceae</taxon>
        <taxon>Xenorhabdus</taxon>
    </lineage>
</organism>
<dbReference type="HOGENOM" id="CLU_2385430_0_0_6"/>
<reference evidence="1 2" key="1">
    <citation type="submission" date="2013-07" db="EMBL/GenBank/DDBJ databases">
        <authorList>
            <person name="Genoscope - CEA"/>
        </authorList>
    </citation>
    <scope>NUCLEOTIDE SEQUENCE [LARGE SCALE GENOMIC DNA]</scope>
    <source>
        <strain evidence="1 2">G6</strain>
    </source>
</reference>
<dbReference type="RefSeq" id="WP_045957358.1">
    <property type="nucleotide sequence ID" value="NZ_FO704551.1"/>
</dbReference>
<evidence type="ECO:0000313" key="2">
    <source>
        <dbReference type="Proteomes" id="UP000032735"/>
    </source>
</evidence>
<dbReference type="KEGG" id="xpo:XPG1_0128"/>
<dbReference type="AlphaFoldDB" id="A0A068QXZ0"/>